<comment type="caution">
    <text evidence="1">The sequence shown here is derived from an EMBL/GenBank/DDBJ whole genome shotgun (WGS) entry which is preliminary data.</text>
</comment>
<organism evidence="1 2">
    <name type="scientific">Scortum barcoo</name>
    <name type="common">barcoo grunter</name>
    <dbReference type="NCBI Taxonomy" id="214431"/>
    <lineage>
        <taxon>Eukaryota</taxon>
        <taxon>Metazoa</taxon>
        <taxon>Chordata</taxon>
        <taxon>Craniata</taxon>
        <taxon>Vertebrata</taxon>
        <taxon>Euteleostomi</taxon>
        <taxon>Actinopterygii</taxon>
        <taxon>Neopterygii</taxon>
        <taxon>Teleostei</taxon>
        <taxon>Neoteleostei</taxon>
        <taxon>Acanthomorphata</taxon>
        <taxon>Eupercaria</taxon>
        <taxon>Centrarchiformes</taxon>
        <taxon>Terapontoidei</taxon>
        <taxon>Terapontidae</taxon>
        <taxon>Scortum</taxon>
    </lineage>
</organism>
<keyword evidence="2" id="KW-1185">Reference proteome</keyword>
<accession>A0ACB8X7B3</accession>
<gene>
    <name evidence="1" type="ORF">L3Q82_016343</name>
</gene>
<name>A0ACB8X7B3_9TELE</name>
<dbReference type="EMBL" id="CM041532">
    <property type="protein sequence ID" value="KAI3375934.1"/>
    <property type="molecule type" value="Genomic_DNA"/>
</dbReference>
<sequence length="2226" mass="251372">PKDGEDQEELEHHHDNSDGTNNNNNNNRRKTDRQVCPAAGEHPLQYNYTFWYSRRTPSRPASSQSYEQNIRLSTKTSDRSASWVEQFWRFYSHLVRPGDLSGHSDFHLFKEGIKPMWEDESNRSGGKWIIRLRKGLASRFWENIILAMLGEQFMVGEEICGAVVSIRFQEDILSIWNRTSNDQTTTSRIRDTLRRVLNLPTNTIMEYKTHNDSLRYYCYYCYCYCYYYYCYCYCYCYYYYFYYCCYYYTATLLLLFLLLLPLLLLFLLLLLTTATTATTAISLLLCYYCYYCYCWLLLLLLFIGFFATELMCFSREPADGSICLVEQFWRFYSHLVRPGDLSGHSDFHLFKEGIKPMWEDESNRSGGKWIIRLRKGLASRFWENIILAMLGEQFMVGEEICGAVVSIRFQEDILSIWNRTSNDQTTTSRIRDTLRRVLNLPTNTIMEYKTLPTTYYSLRFQLNLFISDFTFKQFNDEISREKQAVSVFHLQLHFSESPHKALYLYDSRGDLSCPEVLCSVNKVELKSKVLYTVSCFSTTFSPPELQSSDGLKVVLLGVEVVLVWPGVTKMLLPRWLLGTCLWLLCITGVWTATFKLALIGPWSCDPMFSRAMPTAAANLALSRLQSDSSLNRGYWYDIKLLDEDCSTSKALTELGDMEGYGHAYIGPFNPALCHAASLLAQHWEAGLASPGCLDADWPNLPPITPPSRVLFTVLRFFRWAHVAIISAPSDLWDSTGQEVASALRALGLPIGPVVTMETKNKGGAREALRAIREADKVKVVIMCMTSVLIGGEDQRELLLAALDMGMVSDGYVFIPYDALLYAMPYQDTVFPQLTNSTRLRHAYGSVLTVTMASDQSFYEAFQQAQIKREIRSAVAATEVSPLFGTIFNMVYFVAKSVEERRQAGGGHWVTGNQLVQSDGGFDYQGFNQLHHPIMMRRRVMMLSAPLFFSSQVLYGGKEGRGLQARYVVLDSDGNRLVPTHSLAPKHTDGTVGGLRPLSRSFTFPRGKPPTASFCWFSPEEACSEGVFTDLQGEWELYLTKYKRAANISKLILTLDDIVFIDTQVSRKGDWVWLKKIPVGKTITAVNQNTQSLFSQLREMRHENLNLYLGLFLDSGIFALVVEHCPRGSLADLLADSNMRLDWMFKSSLLMDLIKGMKYLHLRGLSHGRLKSTNCLVDGRFVLKITDYGLPMILHSQSISLPEDPQEIVERLKQPPPLCRPLVSVDEAPAECLSLMNECWNEDPSKRPSFDDIFKQFRGINRGKRANIIDSMLRMLEQYSSNLEDLIRERTDELEIERNKTEKLVGQLLPKSVAQALKKGKPVQPEHYSDCTLYFSDIVGFTTISALSEPIEVVDLLNDLYTMFDAIIATHDVYKVETIGDAYMVASGIPNRNGNRHAAEVSNMSLDILHSIGAFKIKHMPEIKVKIRIGLHSGPVVAGVVGLTMPRYCLFGDTVTTASLMESSGLPYRIHISLSTVKVLTSLKLGYHIDTRKAQVKGTVDTYWLMGRDGFDKPLPVPPDLTGGERDPSSVALPQVLYGGKEGRGLQARYVVLDSDGNRLVPTHSLAPKHTDGTVGGLRPLSRSFTFPGGKPPTASFCWFSPEEACSEGKYKRAANISKLILTLDDIVFIDTQVSRKKLNDESIMRSLLEIKTPFRSIARSYILTTPESSNIGILEGDWVWLKKIPVGKTITAVNQNTQSLFSQLREMRHENLNLYLGLFLDSGIFALVVEHCPRGSLADLLADSNMRLDWMFKSSLLMDLIKGMKYLHLRGLSHGRLKSTNCLVDGRFVLKITDYGLPMILHSQSISLPDGPTSSLSLYSPVSSDSLPVCLSELLWTAPELLRNPVRGGSFAGDVFSFSIIIQEVISRTLPYAMMDMPAHEIMERLKQPPPLCRPLVSVDEAPAECLSLMNECWNEDPSKRPSFDDIFKQFRGINRGKRANIIDSMLRMLEQYSSNLEDLIRERTDELEIERNKTEKLVGQLLPKSVAQALKKGKPVQPEHYSDCTLYFSDIVGFTTISALSEPIEVVDLLNDLYTMFDAIIATHDVYKVETIGDAYMVASGIPNRNGNRHAAEVSNMSLDILHSIGAFKIKHMPEIKVKIRIGLHSGPVVAGVVGLTMPRYCLFGDTVTTASLMESSGLPYRIHISLSTVKVLTSLKLGYHIDTRKAQVKGTVDTYWLMGRDGFDKPLPVPPDLTGGASNHGISLDEIPVERRQKFLDRQKLMKK</sequence>
<evidence type="ECO:0000313" key="2">
    <source>
        <dbReference type="Proteomes" id="UP000831701"/>
    </source>
</evidence>
<feature type="non-terminal residue" evidence="1">
    <location>
        <position position="1"/>
    </location>
</feature>
<evidence type="ECO:0000313" key="1">
    <source>
        <dbReference type="EMBL" id="KAI3375934.1"/>
    </source>
</evidence>
<protein>
    <submittedName>
        <fullName evidence="1">Uncharacterized protein</fullName>
    </submittedName>
</protein>
<dbReference type="Proteomes" id="UP000831701">
    <property type="component" value="Chromosome 2"/>
</dbReference>
<reference evidence="1" key="1">
    <citation type="submission" date="2022-04" db="EMBL/GenBank/DDBJ databases">
        <title>Jade perch genome.</title>
        <authorList>
            <person name="Chao B."/>
        </authorList>
    </citation>
    <scope>NUCLEOTIDE SEQUENCE</scope>
    <source>
        <strain evidence="1">CB-2022</strain>
    </source>
</reference>
<proteinExistence type="predicted"/>